<feature type="transmembrane region" description="Helical" evidence="8">
    <location>
        <begin position="76"/>
        <end position="95"/>
    </location>
</feature>
<keyword evidence="10" id="KW-1185">Reference proteome</keyword>
<dbReference type="Pfam" id="PF01925">
    <property type="entry name" value="TauE"/>
    <property type="match status" value="1"/>
</dbReference>
<accession>A0A2T0GUV7</accession>
<keyword evidence="5 8" id="KW-0812">Transmembrane</keyword>
<reference evidence="9 10" key="1">
    <citation type="submission" date="2018-03" db="EMBL/GenBank/DDBJ databases">
        <title>Actinopolyspora mortivallis from Sahara, screening for active biomolecules.</title>
        <authorList>
            <person name="Selama O."/>
            <person name="Wellington E.M.H."/>
            <person name="Hacene H."/>
        </authorList>
    </citation>
    <scope>NUCLEOTIDE SEQUENCE [LARGE SCALE GENOMIC DNA]</scope>
    <source>
        <strain evidence="9 10">M5A</strain>
    </source>
</reference>
<dbReference type="GO" id="GO:0005886">
    <property type="term" value="C:plasma membrane"/>
    <property type="evidence" value="ECO:0007669"/>
    <property type="project" value="UniProtKB-SubCell"/>
</dbReference>
<feature type="transmembrane region" description="Helical" evidence="8">
    <location>
        <begin position="206"/>
        <end position="226"/>
    </location>
</feature>
<evidence type="ECO:0000256" key="8">
    <source>
        <dbReference type="RuleBase" id="RU363041"/>
    </source>
</evidence>
<sequence>MLGEWLELGLLALAGFVSGCVNAVAGGGSLLVFPALLGTGLPPLAANVTNAVAQFPGFVGAVFSQRGDLRANGRRLVPISVAALLGSLGGCALLLSLPGAVFDAVVPALVGLSAVLMAFQHRIRRWIGNPDQHGPDRSVLLTAGIFLASVYGGYFGGARSIILVVILVLTANAALSTLNAAKNLLGLLGSLVTVVVYALLAPVDWAAVAALVPTTLLGGMLGGRLARRLPAAALRWTVVVIAAAVALYMALD</sequence>
<keyword evidence="4 8" id="KW-1003">Cell membrane</keyword>
<dbReference type="PANTHER" id="PTHR30269">
    <property type="entry name" value="TRANSMEMBRANE PROTEIN YFCA"/>
    <property type="match status" value="1"/>
</dbReference>
<feature type="transmembrane region" description="Helical" evidence="8">
    <location>
        <begin position="183"/>
        <end position="200"/>
    </location>
</feature>
<feature type="transmembrane region" description="Helical" evidence="8">
    <location>
        <begin position="139"/>
        <end position="155"/>
    </location>
</feature>
<evidence type="ECO:0000256" key="7">
    <source>
        <dbReference type="ARBA" id="ARBA00023136"/>
    </source>
</evidence>
<dbReference type="Proteomes" id="UP000239352">
    <property type="component" value="Unassembled WGS sequence"/>
</dbReference>
<feature type="transmembrane region" description="Helical" evidence="8">
    <location>
        <begin position="47"/>
        <end position="64"/>
    </location>
</feature>
<evidence type="ECO:0000313" key="9">
    <source>
        <dbReference type="EMBL" id="PRW62892.1"/>
    </source>
</evidence>
<comment type="subcellular location">
    <subcellularLocation>
        <location evidence="1 8">Cell membrane</location>
        <topology evidence="1 8">Multi-pass membrane protein</topology>
    </subcellularLocation>
</comment>
<proteinExistence type="inferred from homology"/>
<name>A0A2T0GUV7_ACTMO</name>
<dbReference type="PANTHER" id="PTHR30269:SF0">
    <property type="entry name" value="MEMBRANE TRANSPORTER PROTEIN YFCA-RELATED"/>
    <property type="match status" value="1"/>
</dbReference>
<evidence type="ECO:0000256" key="5">
    <source>
        <dbReference type="ARBA" id="ARBA00022692"/>
    </source>
</evidence>
<protein>
    <recommendedName>
        <fullName evidence="8">Probable membrane transporter protein</fullName>
    </recommendedName>
</protein>
<dbReference type="RefSeq" id="WP_106114246.1">
    <property type="nucleotide sequence ID" value="NZ_PVSR01000023.1"/>
</dbReference>
<evidence type="ECO:0000256" key="1">
    <source>
        <dbReference type="ARBA" id="ARBA00004651"/>
    </source>
</evidence>
<dbReference type="InterPro" id="IPR052017">
    <property type="entry name" value="TSUP"/>
</dbReference>
<dbReference type="AlphaFoldDB" id="A0A2T0GUV7"/>
<keyword evidence="3" id="KW-0813">Transport</keyword>
<keyword evidence="7 8" id="KW-0472">Membrane</keyword>
<evidence type="ECO:0000256" key="3">
    <source>
        <dbReference type="ARBA" id="ARBA00022448"/>
    </source>
</evidence>
<comment type="caution">
    <text evidence="9">The sequence shown here is derived from an EMBL/GenBank/DDBJ whole genome shotgun (WGS) entry which is preliminary data.</text>
</comment>
<gene>
    <name evidence="9" type="ORF">CEP50_13160</name>
</gene>
<feature type="transmembrane region" description="Helical" evidence="8">
    <location>
        <begin position="233"/>
        <end position="251"/>
    </location>
</feature>
<evidence type="ECO:0000256" key="4">
    <source>
        <dbReference type="ARBA" id="ARBA00022475"/>
    </source>
</evidence>
<evidence type="ECO:0000256" key="6">
    <source>
        <dbReference type="ARBA" id="ARBA00022989"/>
    </source>
</evidence>
<dbReference type="InterPro" id="IPR002781">
    <property type="entry name" value="TM_pro_TauE-like"/>
</dbReference>
<dbReference type="STRING" id="1050202.GCA_000384035_00815"/>
<feature type="transmembrane region" description="Helical" evidence="8">
    <location>
        <begin position="161"/>
        <end position="178"/>
    </location>
</feature>
<evidence type="ECO:0000256" key="2">
    <source>
        <dbReference type="ARBA" id="ARBA00009142"/>
    </source>
</evidence>
<feature type="transmembrane region" description="Helical" evidence="8">
    <location>
        <begin position="101"/>
        <end position="119"/>
    </location>
</feature>
<evidence type="ECO:0000313" key="10">
    <source>
        <dbReference type="Proteomes" id="UP000239352"/>
    </source>
</evidence>
<dbReference type="EMBL" id="PVSR01000023">
    <property type="protein sequence ID" value="PRW62892.1"/>
    <property type="molecule type" value="Genomic_DNA"/>
</dbReference>
<organism evidence="9 10">
    <name type="scientific">Actinopolyspora mortivallis</name>
    <dbReference type="NCBI Taxonomy" id="33906"/>
    <lineage>
        <taxon>Bacteria</taxon>
        <taxon>Bacillati</taxon>
        <taxon>Actinomycetota</taxon>
        <taxon>Actinomycetes</taxon>
        <taxon>Actinopolysporales</taxon>
        <taxon>Actinopolysporaceae</taxon>
        <taxon>Actinopolyspora</taxon>
    </lineage>
</organism>
<dbReference type="InParanoid" id="A0A2T0GUV7"/>
<keyword evidence="6 8" id="KW-1133">Transmembrane helix</keyword>
<comment type="similarity">
    <text evidence="2 8">Belongs to the 4-toluene sulfonate uptake permease (TSUP) (TC 2.A.102) family.</text>
</comment>